<dbReference type="Pfam" id="PF08615">
    <property type="entry name" value="RNase_H2_suC"/>
    <property type="match status" value="1"/>
</dbReference>
<dbReference type="HOGENOM" id="CLU_097632_2_1_1"/>
<dbReference type="OrthoDB" id="6222486at2759"/>
<dbReference type="GO" id="GO:0032299">
    <property type="term" value="C:ribonuclease H2 complex"/>
    <property type="evidence" value="ECO:0007669"/>
    <property type="project" value="InterPro"/>
</dbReference>
<evidence type="ECO:0000313" key="1">
    <source>
        <dbReference type="EMBL" id="EFJ38140.1"/>
    </source>
</evidence>
<dbReference type="OMA" id="SQFTYWN"/>
<dbReference type="STRING" id="88036.D8QNN9"/>
<dbReference type="Gene3D" id="2.40.128.680">
    <property type="match status" value="1"/>
</dbReference>
<organism evidence="2">
    <name type="scientific">Selaginella moellendorffii</name>
    <name type="common">Spikemoss</name>
    <dbReference type="NCBI Taxonomy" id="88036"/>
    <lineage>
        <taxon>Eukaryota</taxon>
        <taxon>Viridiplantae</taxon>
        <taxon>Streptophyta</taxon>
        <taxon>Embryophyta</taxon>
        <taxon>Tracheophyta</taxon>
        <taxon>Lycopodiopsida</taxon>
        <taxon>Selaginellales</taxon>
        <taxon>Selaginellaceae</taxon>
        <taxon>Selaginella</taxon>
    </lineage>
</organism>
<dbReference type="PANTHER" id="PTHR47204">
    <property type="entry name" value="OS02G0168900 PROTEIN"/>
    <property type="match status" value="1"/>
</dbReference>
<reference evidence="1 2" key="1">
    <citation type="journal article" date="2011" name="Science">
        <title>The Selaginella genome identifies genetic changes associated with the evolution of vascular plants.</title>
        <authorList>
            <person name="Banks J.A."/>
            <person name="Nishiyama T."/>
            <person name="Hasebe M."/>
            <person name="Bowman J.L."/>
            <person name="Gribskov M."/>
            <person name="dePamphilis C."/>
            <person name="Albert V.A."/>
            <person name="Aono N."/>
            <person name="Aoyama T."/>
            <person name="Ambrose B.A."/>
            <person name="Ashton N.W."/>
            <person name="Axtell M.J."/>
            <person name="Barker E."/>
            <person name="Barker M.S."/>
            <person name="Bennetzen J.L."/>
            <person name="Bonawitz N.D."/>
            <person name="Chapple C."/>
            <person name="Cheng C."/>
            <person name="Correa L.G."/>
            <person name="Dacre M."/>
            <person name="DeBarry J."/>
            <person name="Dreyer I."/>
            <person name="Elias M."/>
            <person name="Engstrom E.M."/>
            <person name="Estelle M."/>
            <person name="Feng L."/>
            <person name="Finet C."/>
            <person name="Floyd S.K."/>
            <person name="Frommer W.B."/>
            <person name="Fujita T."/>
            <person name="Gramzow L."/>
            <person name="Gutensohn M."/>
            <person name="Harholt J."/>
            <person name="Hattori M."/>
            <person name="Heyl A."/>
            <person name="Hirai T."/>
            <person name="Hiwatashi Y."/>
            <person name="Ishikawa M."/>
            <person name="Iwata M."/>
            <person name="Karol K.G."/>
            <person name="Koehler B."/>
            <person name="Kolukisaoglu U."/>
            <person name="Kubo M."/>
            <person name="Kurata T."/>
            <person name="Lalonde S."/>
            <person name="Li K."/>
            <person name="Li Y."/>
            <person name="Litt A."/>
            <person name="Lyons E."/>
            <person name="Manning G."/>
            <person name="Maruyama T."/>
            <person name="Michael T.P."/>
            <person name="Mikami K."/>
            <person name="Miyazaki S."/>
            <person name="Morinaga S."/>
            <person name="Murata T."/>
            <person name="Mueller-Roeber B."/>
            <person name="Nelson D.R."/>
            <person name="Obara M."/>
            <person name="Oguri Y."/>
            <person name="Olmstead R.G."/>
            <person name="Onodera N."/>
            <person name="Petersen B.L."/>
            <person name="Pils B."/>
            <person name="Prigge M."/>
            <person name="Rensing S.A."/>
            <person name="Riano-Pachon D.M."/>
            <person name="Roberts A.W."/>
            <person name="Sato Y."/>
            <person name="Scheller H.V."/>
            <person name="Schulz B."/>
            <person name="Schulz C."/>
            <person name="Shakirov E.V."/>
            <person name="Shibagaki N."/>
            <person name="Shinohara N."/>
            <person name="Shippen D.E."/>
            <person name="Soerensen I."/>
            <person name="Sotooka R."/>
            <person name="Sugimoto N."/>
            <person name="Sugita M."/>
            <person name="Sumikawa N."/>
            <person name="Tanurdzic M."/>
            <person name="Theissen G."/>
            <person name="Ulvskov P."/>
            <person name="Wakazuki S."/>
            <person name="Weng J.K."/>
            <person name="Willats W.W."/>
            <person name="Wipf D."/>
            <person name="Wolf P.G."/>
            <person name="Yang L."/>
            <person name="Zimmer A.D."/>
            <person name="Zhu Q."/>
            <person name="Mitros T."/>
            <person name="Hellsten U."/>
            <person name="Loque D."/>
            <person name="Otillar R."/>
            <person name="Salamov A."/>
            <person name="Schmutz J."/>
            <person name="Shapiro H."/>
            <person name="Lindquist E."/>
            <person name="Lucas S."/>
            <person name="Rokhsar D."/>
            <person name="Grigoriev I.V."/>
        </authorList>
    </citation>
    <scope>NUCLEOTIDE SEQUENCE [LARGE SCALE GENOMIC DNA]</scope>
</reference>
<dbReference type="Proteomes" id="UP000001514">
    <property type="component" value="Unassembled WGS sequence"/>
</dbReference>
<dbReference type="AlphaFoldDB" id="D8QNN9"/>
<name>D8QNN9_SELML</name>
<protein>
    <submittedName>
        <fullName evidence="1">Uncharacterized protein</fullName>
    </submittedName>
</protein>
<feature type="non-terminal residue" evidence="1">
    <location>
        <position position="121"/>
    </location>
</feature>
<dbReference type="InParanoid" id="D8QNN9"/>
<dbReference type="GO" id="GO:0006401">
    <property type="term" value="P:RNA catabolic process"/>
    <property type="evidence" value="ECO:0007669"/>
    <property type="project" value="InterPro"/>
</dbReference>
<dbReference type="InterPro" id="IPR013924">
    <property type="entry name" value="RNase_H2_suC"/>
</dbReference>
<feature type="non-terminal residue" evidence="1">
    <location>
        <position position="1"/>
    </location>
</feature>
<proteinExistence type="predicted"/>
<dbReference type="PANTHER" id="PTHR47204:SF1">
    <property type="entry name" value="RIBONUCLEASE H2 SUBUNIT C"/>
    <property type="match status" value="1"/>
</dbReference>
<keyword evidence="2" id="KW-1185">Reference proteome</keyword>
<dbReference type="KEGG" id="smo:SELMODRAFT_27860"/>
<evidence type="ECO:0000313" key="2">
    <source>
        <dbReference type="Proteomes" id="UP000001514"/>
    </source>
</evidence>
<dbReference type="CDD" id="cd09271">
    <property type="entry name" value="RNase_H2-C"/>
    <property type="match status" value="1"/>
</dbReference>
<dbReference type="eggNOG" id="ENOG502S1H4">
    <property type="taxonomic scope" value="Eukaryota"/>
</dbReference>
<gene>
    <name evidence="1" type="ORF">SELMODRAFT_27860</name>
</gene>
<dbReference type="Gramene" id="EFJ38140">
    <property type="protein sequence ID" value="EFJ38140"/>
    <property type="gene ID" value="SELMODRAFT_27860"/>
</dbReference>
<accession>D8QNN9</accession>
<dbReference type="EMBL" id="GL377565">
    <property type="protein sequence ID" value="EFJ38140.1"/>
    <property type="molecule type" value="Genomic_DNA"/>
</dbReference>
<sequence length="121" mass="13351">HHLPCSIAHNGPANVSAYFGSKSTGAKADGMEIQEAAFRGRRLVGSTLPLPQNHRGFVLEKAPSNPDDPDEWVVRSEFREITYWNHDTMPSLCDSLPRCIDWLNISAAIHKPVTTDQVASV</sequence>